<evidence type="ECO:0000313" key="3">
    <source>
        <dbReference type="Proteomes" id="UP001480595"/>
    </source>
</evidence>
<dbReference type="Proteomes" id="UP001480595">
    <property type="component" value="Unassembled WGS sequence"/>
</dbReference>
<comment type="caution">
    <text evidence="2">The sequence shown here is derived from an EMBL/GenBank/DDBJ whole genome shotgun (WGS) entry which is preliminary data.</text>
</comment>
<dbReference type="EMBL" id="JAQQWL010000004">
    <property type="protein sequence ID" value="KAK8076617.1"/>
    <property type="molecule type" value="Genomic_DNA"/>
</dbReference>
<proteinExistence type="predicted"/>
<evidence type="ECO:0000256" key="1">
    <source>
        <dbReference type="SAM" id="MobiDB-lite"/>
    </source>
</evidence>
<dbReference type="RefSeq" id="XP_066719576.1">
    <property type="nucleotide sequence ID" value="XM_066855298.1"/>
</dbReference>
<reference evidence="2 3" key="1">
    <citation type="submission" date="2023-01" db="EMBL/GenBank/DDBJ databases">
        <title>Analysis of 21 Apiospora genomes using comparative genomics revels a genus with tremendous synthesis potential of carbohydrate active enzymes and secondary metabolites.</title>
        <authorList>
            <person name="Sorensen T."/>
        </authorList>
    </citation>
    <scope>NUCLEOTIDE SEQUENCE [LARGE SCALE GENOMIC DNA]</scope>
    <source>
        <strain evidence="2 3">CBS 135458</strain>
    </source>
</reference>
<dbReference type="GeneID" id="92088361"/>
<gene>
    <name evidence="2" type="ORF">PG994_003889</name>
</gene>
<evidence type="ECO:0000313" key="2">
    <source>
        <dbReference type="EMBL" id="KAK8076617.1"/>
    </source>
</evidence>
<keyword evidence="3" id="KW-1185">Reference proteome</keyword>
<feature type="region of interest" description="Disordered" evidence="1">
    <location>
        <begin position="1"/>
        <end position="59"/>
    </location>
</feature>
<protein>
    <submittedName>
        <fullName evidence="2">Uncharacterized protein</fullName>
    </submittedName>
</protein>
<feature type="compositionally biased region" description="Acidic residues" evidence="1">
    <location>
        <begin position="1"/>
        <end position="12"/>
    </location>
</feature>
<accession>A0ABR1VZH5</accession>
<organism evidence="2 3">
    <name type="scientific">Apiospora phragmitis</name>
    <dbReference type="NCBI Taxonomy" id="2905665"/>
    <lineage>
        <taxon>Eukaryota</taxon>
        <taxon>Fungi</taxon>
        <taxon>Dikarya</taxon>
        <taxon>Ascomycota</taxon>
        <taxon>Pezizomycotina</taxon>
        <taxon>Sordariomycetes</taxon>
        <taxon>Xylariomycetidae</taxon>
        <taxon>Amphisphaeriales</taxon>
        <taxon>Apiosporaceae</taxon>
        <taxon>Apiospora</taxon>
    </lineage>
</organism>
<sequence>MEEDDQGVESEDHDGLQAQRGERQVAARATFDPFGPSTTPTRLPSMVATRPGRMGARDGMYMKMRLRMK</sequence>
<name>A0ABR1VZH5_9PEZI</name>